<name>A0A2I0JH05_PUNGR</name>
<sequence>MYHNKLFRNFVGSLDPTNFVGRGGGSSHDDLPQGKVTKGPWTGSRGGSSNGGSPPVTSALGEVDRWVHDPPATLSEGAPDQSSPMFFF</sequence>
<proteinExistence type="predicted"/>
<keyword evidence="3" id="KW-1185">Reference proteome</keyword>
<dbReference type="Proteomes" id="UP000233551">
    <property type="component" value="Unassembled WGS sequence"/>
</dbReference>
<evidence type="ECO:0000313" key="3">
    <source>
        <dbReference type="Proteomes" id="UP000233551"/>
    </source>
</evidence>
<dbReference type="AlphaFoldDB" id="A0A2I0JH05"/>
<protein>
    <submittedName>
        <fullName evidence="2">Uncharacterized protein</fullName>
    </submittedName>
</protein>
<accession>A0A2I0JH05</accession>
<dbReference type="EMBL" id="PGOL01001693">
    <property type="protein sequence ID" value="PKI55529.1"/>
    <property type="molecule type" value="Genomic_DNA"/>
</dbReference>
<evidence type="ECO:0000313" key="2">
    <source>
        <dbReference type="EMBL" id="PKI55529.1"/>
    </source>
</evidence>
<gene>
    <name evidence="2" type="ORF">CRG98_024141</name>
</gene>
<organism evidence="2 3">
    <name type="scientific">Punica granatum</name>
    <name type="common">Pomegranate</name>
    <dbReference type="NCBI Taxonomy" id="22663"/>
    <lineage>
        <taxon>Eukaryota</taxon>
        <taxon>Viridiplantae</taxon>
        <taxon>Streptophyta</taxon>
        <taxon>Embryophyta</taxon>
        <taxon>Tracheophyta</taxon>
        <taxon>Spermatophyta</taxon>
        <taxon>Magnoliopsida</taxon>
        <taxon>eudicotyledons</taxon>
        <taxon>Gunneridae</taxon>
        <taxon>Pentapetalae</taxon>
        <taxon>rosids</taxon>
        <taxon>malvids</taxon>
        <taxon>Myrtales</taxon>
        <taxon>Lythraceae</taxon>
        <taxon>Punica</taxon>
    </lineage>
</organism>
<feature type="region of interest" description="Disordered" evidence="1">
    <location>
        <begin position="21"/>
        <end position="88"/>
    </location>
</feature>
<comment type="caution">
    <text evidence="2">The sequence shown here is derived from an EMBL/GenBank/DDBJ whole genome shotgun (WGS) entry which is preliminary data.</text>
</comment>
<evidence type="ECO:0000256" key="1">
    <source>
        <dbReference type="SAM" id="MobiDB-lite"/>
    </source>
</evidence>
<reference evidence="2 3" key="1">
    <citation type="submission" date="2017-11" db="EMBL/GenBank/DDBJ databases">
        <title>De-novo sequencing of pomegranate (Punica granatum L.) genome.</title>
        <authorList>
            <person name="Akparov Z."/>
            <person name="Amiraslanov A."/>
            <person name="Hajiyeva S."/>
            <person name="Abbasov M."/>
            <person name="Kaur K."/>
            <person name="Hamwieh A."/>
            <person name="Solovyev V."/>
            <person name="Salamov A."/>
            <person name="Braich B."/>
            <person name="Kosarev P."/>
            <person name="Mahmoud A."/>
            <person name="Hajiyev E."/>
            <person name="Babayeva S."/>
            <person name="Izzatullayeva V."/>
            <person name="Mammadov A."/>
            <person name="Mammadov A."/>
            <person name="Sharifova S."/>
            <person name="Ojaghi J."/>
            <person name="Eynullazada K."/>
            <person name="Bayramov B."/>
            <person name="Abdulazimova A."/>
            <person name="Shahmuradov I."/>
        </authorList>
    </citation>
    <scope>NUCLEOTIDE SEQUENCE [LARGE SCALE GENOMIC DNA]</scope>
    <source>
        <strain evidence="3">cv. AG2017</strain>
        <tissue evidence="2">Leaf</tissue>
    </source>
</reference>